<reference evidence="1 2" key="2">
    <citation type="submission" date="2021-08" db="EMBL/GenBank/DDBJ databases">
        <title>Rheinheimera aquimaris sp. nov., isolated from seawater of the East Sea in Korea.</title>
        <authorList>
            <person name="Kim K.H."/>
            <person name="Wenting R."/>
            <person name="Kim K.R."/>
            <person name="Jeon C.O."/>
        </authorList>
    </citation>
    <scope>NUCLEOTIDE SEQUENCE [LARGE SCALE GENOMIC DNA]</scope>
    <source>
        <strain evidence="1 2">MA-13</strain>
    </source>
</reference>
<dbReference type="Proteomes" id="UP000663814">
    <property type="component" value="Unassembled WGS sequence"/>
</dbReference>
<evidence type="ECO:0000313" key="2">
    <source>
        <dbReference type="Proteomes" id="UP000663814"/>
    </source>
</evidence>
<evidence type="ECO:0000313" key="1">
    <source>
        <dbReference type="EMBL" id="MBZ9613524.1"/>
    </source>
</evidence>
<accession>A0ABS7XD81</accession>
<proteinExistence type="predicted"/>
<comment type="caution">
    <text evidence="1">The sequence shown here is derived from an EMBL/GenBank/DDBJ whole genome shotgun (WGS) entry which is preliminary data.</text>
</comment>
<organism evidence="1 2">
    <name type="scientific">Rheinheimera maricola</name>
    <dbReference type="NCBI Taxonomy" id="2793282"/>
    <lineage>
        <taxon>Bacteria</taxon>
        <taxon>Pseudomonadati</taxon>
        <taxon>Pseudomonadota</taxon>
        <taxon>Gammaproteobacteria</taxon>
        <taxon>Chromatiales</taxon>
        <taxon>Chromatiaceae</taxon>
        <taxon>Rheinheimera</taxon>
    </lineage>
</organism>
<reference evidence="1 2" key="1">
    <citation type="submission" date="2020-12" db="EMBL/GenBank/DDBJ databases">
        <authorList>
            <person name="Ruan W."/>
            <person name="Khan S.A."/>
            <person name="Jeon C.O."/>
        </authorList>
    </citation>
    <scope>NUCLEOTIDE SEQUENCE [LARGE SCALE GENOMIC DNA]</scope>
    <source>
        <strain evidence="1 2">MA-13</strain>
    </source>
</reference>
<dbReference type="RefSeq" id="WP_205312042.1">
    <property type="nucleotide sequence ID" value="NZ_JAERPS020000007.1"/>
</dbReference>
<gene>
    <name evidence="1" type="ORF">I4W93_018175</name>
</gene>
<protein>
    <submittedName>
        <fullName evidence="1">Uncharacterized protein</fullName>
    </submittedName>
</protein>
<sequence length="233" mass="26472">MKKNALIILEAPWDLRKNDQNVVSVLPFFQGLERLSGDFDLYHSQFYEAESFKMALDQLTKLDYKQYYIYIASHGDGKRLQKIKLDNILSKINDKAQHKNIVGVVIGACLVGRNTTHFETYAESSSIVWKFGYKCAVNWLDGTLLDLKIFDSLLNAKKNDFSKASKIIRKFREAVSLYDPNQSIGTDVTKIDDAGKEYEPDMAIKDSLTLVIQPKGQGHKAKNYSSDLFDIDG</sequence>
<dbReference type="EMBL" id="JAERPS020000007">
    <property type="protein sequence ID" value="MBZ9613524.1"/>
    <property type="molecule type" value="Genomic_DNA"/>
</dbReference>
<name>A0ABS7XD81_9GAMM</name>
<keyword evidence="2" id="KW-1185">Reference proteome</keyword>